<comment type="caution">
    <text evidence="2">The sequence shown here is derived from an EMBL/GenBank/DDBJ whole genome shotgun (WGS) entry which is preliminary data.</text>
</comment>
<proteinExistence type="predicted"/>
<evidence type="ECO:0000256" key="1">
    <source>
        <dbReference type="SAM" id="MobiDB-lite"/>
    </source>
</evidence>
<name>A0AAE3W5U9_9ACTN</name>
<accession>A0AAE3W5U9</accession>
<dbReference type="EMBL" id="JAUSUZ010000001">
    <property type="protein sequence ID" value="MDQ0370044.1"/>
    <property type="molecule type" value="Genomic_DNA"/>
</dbReference>
<dbReference type="AlphaFoldDB" id="A0AAE3W5U9"/>
<sequence length="142" mass="14798">MLPAGQEDLQAGAADVPGDGTSPVPAHTQFFDEDALKDLRGMAEAGTDPVSAEIAALPPDADEATRQDLADRLAPIVSRSLLDHPWLRDPAGHLSASEHVTRQTFLDAVSSIYNTAQLDVLRRAAALAAGSAPPPPRGGTDD</sequence>
<organism evidence="2 3">
    <name type="scientific">Catenuloplanes indicus</name>
    <dbReference type="NCBI Taxonomy" id="137267"/>
    <lineage>
        <taxon>Bacteria</taxon>
        <taxon>Bacillati</taxon>
        <taxon>Actinomycetota</taxon>
        <taxon>Actinomycetes</taxon>
        <taxon>Micromonosporales</taxon>
        <taxon>Micromonosporaceae</taxon>
        <taxon>Catenuloplanes</taxon>
    </lineage>
</organism>
<keyword evidence="3" id="KW-1185">Reference proteome</keyword>
<evidence type="ECO:0000313" key="2">
    <source>
        <dbReference type="EMBL" id="MDQ0370044.1"/>
    </source>
</evidence>
<dbReference type="RefSeq" id="WP_307245714.1">
    <property type="nucleotide sequence ID" value="NZ_JAUSUZ010000001.1"/>
</dbReference>
<feature type="region of interest" description="Disordered" evidence="1">
    <location>
        <begin position="1"/>
        <end position="27"/>
    </location>
</feature>
<reference evidence="2 3" key="1">
    <citation type="submission" date="2023-07" db="EMBL/GenBank/DDBJ databases">
        <title>Sequencing the genomes of 1000 actinobacteria strains.</title>
        <authorList>
            <person name="Klenk H.-P."/>
        </authorList>
    </citation>
    <scope>NUCLEOTIDE SEQUENCE [LARGE SCALE GENOMIC DNA]</scope>
    <source>
        <strain evidence="2 3">DSM 44709</strain>
    </source>
</reference>
<gene>
    <name evidence="2" type="ORF">J2S42_006713</name>
</gene>
<evidence type="ECO:0000313" key="3">
    <source>
        <dbReference type="Proteomes" id="UP001240236"/>
    </source>
</evidence>
<protein>
    <submittedName>
        <fullName evidence="2">Uncharacterized protein</fullName>
    </submittedName>
</protein>
<dbReference type="Proteomes" id="UP001240236">
    <property type="component" value="Unassembled WGS sequence"/>
</dbReference>